<dbReference type="RefSeq" id="WP_413268751.1">
    <property type="nucleotide sequence ID" value="NZ_JBHFNQ010000013.1"/>
</dbReference>
<organism evidence="1 2">
    <name type="scientific">Floridaenema aerugineum BLCC-F46</name>
    <dbReference type="NCBI Taxonomy" id="3153654"/>
    <lineage>
        <taxon>Bacteria</taxon>
        <taxon>Bacillati</taxon>
        <taxon>Cyanobacteriota</taxon>
        <taxon>Cyanophyceae</taxon>
        <taxon>Oscillatoriophycideae</taxon>
        <taxon>Aerosakkonematales</taxon>
        <taxon>Aerosakkonemataceae</taxon>
        <taxon>Floridanema</taxon>
        <taxon>Floridanema aerugineum</taxon>
    </lineage>
</organism>
<evidence type="ECO:0000313" key="1">
    <source>
        <dbReference type="EMBL" id="MFB2875594.1"/>
    </source>
</evidence>
<name>A0ABV4WYK8_9CYAN</name>
<sequence length="81" mass="9441">MNTRYAKEMKMQVKDMTVEQLSDLIRHIVEQCLDEYFGDPDEGKEIKEEVKQQLIESMNRTKAGERGIPLDEAVKKLGLDR</sequence>
<evidence type="ECO:0000313" key="2">
    <source>
        <dbReference type="Proteomes" id="UP001576774"/>
    </source>
</evidence>
<reference evidence="1 2" key="1">
    <citation type="submission" date="2024-09" db="EMBL/GenBank/DDBJ databases">
        <title>Floridaenema gen nov. (Aerosakkonemataceae, Aerosakkonematales ord. nov., Cyanobacteria) from benthic tropical and subtropical fresh waters, with the description of four new species.</title>
        <authorList>
            <person name="Moretto J.A."/>
            <person name="Berthold D.E."/>
            <person name="Lefler F.W."/>
            <person name="Huang I.-S."/>
            <person name="Laughinghouse H. IV."/>
        </authorList>
    </citation>
    <scope>NUCLEOTIDE SEQUENCE [LARGE SCALE GENOMIC DNA]</scope>
    <source>
        <strain evidence="1 2">BLCC-F46</strain>
    </source>
</reference>
<dbReference type="Proteomes" id="UP001576774">
    <property type="component" value="Unassembled WGS sequence"/>
</dbReference>
<protein>
    <submittedName>
        <fullName evidence="1">Uncharacterized protein</fullName>
    </submittedName>
</protein>
<keyword evidence="2" id="KW-1185">Reference proteome</keyword>
<comment type="caution">
    <text evidence="1">The sequence shown here is derived from an EMBL/GenBank/DDBJ whole genome shotgun (WGS) entry which is preliminary data.</text>
</comment>
<dbReference type="EMBL" id="JBHFNQ010000013">
    <property type="protein sequence ID" value="MFB2875594.1"/>
    <property type="molecule type" value="Genomic_DNA"/>
</dbReference>
<accession>A0ABV4WYK8</accession>
<proteinExistence type="predicted"/>
<gene>
    <name evidence="1" type="ORF">ACE1CC_01755</name>
</gene>